<dbReference type="STRING" id="655827.E9DX72"/>
<name>E9DX72_METAQ</name>
<proteinExistence type="predicted"/>
<reference evidence="1 2" key="1">
    <citation type="journal article" date="2011" name="PLoS Genet.">
        <title>Genome sequencing and comparative transcriptomics of the model entomopathogenic fungi Metarhizium anisopliae and M. acridum.</title>
        <authorList>
            <person name="Gao Q."/>
            <person name="Jin K."/>
            <person name="Ying S.H."/>
            <person name="Zhang Y."/>
            <person name="Xiao G."/>
            <person name="Shang Y."/>
            <person name="Duan Z."/>
            <person name="Hu X."/>
            <person name="Xie X.Q."/>
            <person name="Zhou G."/>
            <person name="Peng G."/>
            <person name="Luo Z."/>
            <person name="Huang W."/>
            <person name="Wang B."/>
            <person name="Fang W."/>
            <person name="Wang S."/>
            <person name="Zhong Y."/>
            <person name="Ma L.J."/>
            <person name="St Leger R.J."/>
            <person name="Zhao G.P."/>
            <person name="Pei Y."/>
            <person name="Feng M.G."/>
            <person name="Xia Y."/>
            <person name="Wang C."/>
        </authorList>
    </citation>
    <scope>NUCLEOTIDE SEQUENCE [LARGE SCALE GENOMIC DNA]</scope>
    <source>
        <strain evidence="1 2">CQMa 102</strain>
    </source>
</reference>
<dbReference type="HOGENOM" id="CLU_089357_0_0_1"/>
<gene>
    <name evidence="1" type="ORF">MAC_02220</name>
</gene>
<dbReference type="OrthoDB" id="4857939at2759"/>
<dbReference type="EMBL" id="GL698480">
    <property type="protein sequence ID" value="EFY91630.1"/>
    <property type="molecule type" value="Genomic_DNA"/>
</dbReference>
<keyword evidence="2" id="KW-1185">Reference proteome</keyword>
<dbReference type="Proteomes" id="UP000002499">
    <property type="component" value="Unassembled WGS sequence"/>
</dbReference>
<evidence type="ECO:0000313" key="2">
    <source>
        <dbReference type="Proteomes" id="UP000002499"/>
    </source>
</evidence>
<evidence type="ECO:0000313" key="1">
    <source>
        <dbReference type="EMBL" id="EFY91630.1"/>
    </source>
</evidence>
<dbReference type="eggNOG" id="ENOG502RADH">
    <property type="taxonomic scope" value="Eukaryota"/>
</dbReference>
<accession>E9DX72</accession>
<dbReference type="OMA" id="RNTMNDI"/>
<protein>
    <submittedName>
        <fullName evidence="1">Uncharacterized protein</fullName>
    </submittedName>
</protein>
<dbReference type="InParanoid" id="E9DX72"/>
<dbReference type="AlphaFoldDB" id="E9DX72"/>
<sequence>MSSQISRSTTKAKLSIERAGYHIIKDAEHSKVNIGENESQRDMGKGRRFAQFYKEGYKTKTPNGLDFVYQNTIADEEIGPIVHSIIRQPRWGYLRFYSTKTLSADYAWFFRNHDEFNTDEPIQTLMVQFWLPGSRVVFYQGSQRQAFKAKEDLESFGIFRTPRSNMEKGDIVSAEEDMPNGG</sequence>
<organism evidence="2">
    <name type="scientific">Metarhizium acridum (strain CQMa 102)</name>
    <dbReference type="NCBI Taxonomy" id="655827"/>
    <lineage>
        <taxon>Eukaryota</taxon>
        <taxon>Fungi</taxon>
        <taxon>Dikarya</taxon>
        <taxon>Ascomycota</taxon>
        <taxon>Pezizomycotina</taxon>
        <taxon>Sordariomycetes</taxon>
        <taxon>Hypocreomycetidae</taxon>
        <taxon>Hypocreales</taxon>
        <taxon>Clavicipitaceae</taxon>
        <taxon>Metarhizium</taxon>
    </lineage>
</organism>